<accession>A0A919XIX8</accession>
<evidence type="ECO:0000313" key="3">
    <source>
        <dbReference type="EMBL" id="GIO32243.1"/>
    </source>
</evidence>
<name>A0A919XIX8_9BACL</name>
<dbReference type="AlphaFoldDB" id="A0A919XIX8"/>
<evidence type="ECO:0000313" key="4">
    <source>
        <dbReference type="Proteomes" id="UP000679779"/>
    </source>
</evidence>
<evidence type="ECO:0000259" key="2">
    <source>
        <dbReference type="Pfam" id="PF00578"/>
    </source>
</evidence>
<dbReference type="EMBL" id="BORQ01000004">
    <property type="protein sequence ID" value="GIO32243.1"/>
    <property type="molecule type" value="Genomic_DNA"/>
</dbReference>
<feature type="domain" description="Alkyl hydroperoxide reductase subunit C/ Thiol specific antioxidant" evidence="2">
    <location>
        <begin position="2"/>
        <end position="49"/>
    </location>
</feature>
<dbReference type="RefSeq" id="WP_236575431.1">
    <property type="nucleotide sequence ID" value="NZ_BORQ01000004.1"/>
</dbReference>
<dbReference type="InterPro" id="IPR000866">
    <property type="entry name" value="AhpC/TSA"/>
</dbReference>
<proteinExistence type="predicted"/>
<protein>
    <recommendedName>
        <fullName evidence="2">Alkyl hydroperoxide reductase subunit C/ Thiol specific antioxidant domain-containing protein</fullName>
    </recommendedName>
</protein>
<dbReference type="Gene3D" id="3.40.30.10">
    <property type="entry name" value="Glutaredoxin"/>
    <property type="match status" value="1"/>
</dbReference>
<keyword evidence="1" id="KW-1015">Disulfide bond</keyword>
<sequence>MLPDIKKLGGQLIAVSLQSPDNWLSNKEKEELTFQVLSDLNGGVADRAGGFFGRLPFS</sequence>
<gene>
    <name evidence="3" type="ORF">J2TS6_33840</name>
</gene>
<dbReference type="SUPFAM" id="SSF52833">
    <property type="entry name" value="Thioredoxin-like"/>
    <property type="match status" value="1"/>
</dbReference>
<dbReference type="Proteomes" id="UP000679779">
    <property type="component" value="Unassembled WGS sequence"/>
</dbReference>
<organism evidence="3 4">
    <name type="scientific">Paenibacillus albilobatus</name>
    <dbReference type="NCBI Taxonomy" id="2716884"/>
    <lineage>
        <taxon>Bacteria</taxon>
        <taxon>Bacillati</taxon>
        <taxon>Bacillota</taxon>
        <taxon>Bacilli</taxon>
        <taxon>Bacillales</taxon>
        <taxon>Paenibacillaceae</taxon>
        <taxon>Paenibacillus</taxon>
    </lineage>
</organism>
<reference evidence="3" key="1">
    <citation type="submission" date="2021-03" db="EMBL/GenBank/DDBJ databases">
        <title>Antimicrobial resistance genes in bacteria isolated from Japanese honey, and their potential for conferring macrolide and lincosamide resistance in the American foulbrood pathogen Paenibacillus larvae.</title>
        <authorList>
            <person name="Okamoto M."/>
            <person name="Kumagai M."/>
            <person name="Kanamori H."/>
            <person name="Takamatsu D."/>
        </authorList>
    </citation>
    <scope>NUCLEOTIDE SEQUENCE</scope>
    <source>
        <strain evidence="3">J2TS6</strain>
    </source>
</reference>
<keyword evidence="4" id="KW-1185">Reference proteome</keyword>
<dbReference type="GO" id="GO:0016209">
    <property type="term" value="F:antioxidant activity"/>
    <property type="evidence" value="ECO:0007669"/>
    <property type="project" value="InterPro"/>
</dbReference>
<dbReference type="InterPro" id="IPR036249">
    <property type="entry name" value="Thioredoxin-like_sf"/>
</dbReference>
<comment type="caution">
    <text evidence="3">The sequence shown here is derived from an EMBL/GenBank/DDBJ whole genome shotgun (WGS) entry which is preliminary data.</text>
</comment>
<dbReference type="Pfam" id="PF00578">
    <property type="entry name" value="AhpC-TSA"/>
    <property type="match status" value="1"/>
</dbReference>
<dbReference type="GO" id="GO:0016491">
    <property type="term" value="F:oxidoreductase activity"/>
    <property type="evidence" value="ECO:0007669"/>
    <property type="project" value="InterPro"/>
</dbReference>
<evidence type="ECO:0000256" key="1">
    <source>
        <dbReference type="ARBA" id="ARBA00023157"/>
    </source>
</evidence>